<reference evidence="2" key="1">
    <citation type="submission" date="2017-04" db="EMBL/GenBank/DDBJ databases">
        <authorList>
            <person name="Varghese N."/>
            <person name="Submissions S."/>
        </authorList>
    </citation>
    <scope>NUCLEOTIDE SEQUENCE [LARGE SCALE GENOMIC DNA]</scope>
    <source>
        <strain evidence="2">LMG 29540</strain>
    </source>
</reference>
<protein>
    <submittedName>
        <fullName evidence="1">Uncharacterized protein</fullName>
    </submittedName>
</protein>
<evidence type="ECO:0000313" key="1">
    <source>
        <dbReference type="EMBL" id="SMG61191.1"/>
    </source>
</evidence>
<organism evidence="1 2">
    <name type="scientific">Paraburkholderia susongensis</name>
    <dbReference type="NCBI Taxonomy" id="1515439"/>
    <lineage>
        <taxon>Bacteria</taxon>
        <taxon>Pseudomonadati</taxon>
        <taxon>Pseudomonadota</taxon>
        <taxon>Betaproteobacteria</taxon>
        <taxon>Burkholderiales</taxon>
        <taxon>Burkholderiaceae</taxon>
        <taxon>Paraburkholderia</taxon>
    </lineage>
</organism>
<sequence>MLLDKCALPLGAYFPVCYQEYPIPPLTITRDPLTVLTPILTIVFGATRALAPTATAV</sequence>
<dbReference type="AlphaFoldDB" id="A0A1X7M565"/>
<evidence type="ECO:0000313" key="2">
    <source>
        <dbReference type="Proteomes" id="UP000193228"/>
    </source>
</evidence>
<proteinExistence type="predicted"/>
<gene>
    <name evidence="1" type="ORF">SAMN06265784_12012</name>
</gene>
<dbReference type="Proteomes" id="UP000193228">
    <property type="component" value="Unassembled WGS sequence"/>
</dbReference>
<keyword evidence="2" id="KW-1185">Reference proteome</keyword>
<dbReference type="EMBL" id="FXAT01000020">
    <property type="protein sequence ID" value="SMG61191.1"/>
    <property type="molecule type" value="Genomic_DNA"/>
</dbReference>
<accession>A0A1X7M565</accession>
<name>A0A1X7M565_9BURK</name>